<dbReference type="CDD" id="cd00609">
    <property type="entry name" value="AAT_like"/>
    <property type="match status" value="1"/>
</dbReference>
<comment type="cofactor">
    <cofactor evidence="1 11">
        <name>pyridoxal 5'-phosphate</name>
        <dbReference type="ChEBI" id="CHEBI:597326"/>
    </cofactor>
</comment>
<comment type="subunit">
    <text evidence="4 11">Homodimer.</text>
</comment>
<dbReference type="InterPro" id="IPR015421">
    <property type="entry name" value="PyrdxlP-dep_Trfase_major"/>
</dbReference>
<evidence type="ECO:0000256" key="11">
    <source>
        <dbReference type="HAMAP-Rule" id="MF_01023"/>
    </source>
</evidence>
<keyword evidence="5 11" id="KW-0032">Aminotransferase</keyword>
<comment type="similarity">
    <text evidence="3 11">Belongs to the class-II pyridoxal-phosphate-dependent aminotransferase family. Histidinol-phosphate aminotransferase subfamily.</text>
</comment>
<evidence type="ECO:0000256" key="2">
    <source>
        <dbReference type="ARBA" id="ARBA00005011"/>
    </source>
</evidence>
<evidence type="ECO:0000256" key="1">
    <source>
        <dbReference type="ARBA" id="ARBA00001933"/>
    </source>
</evidence>
<evidence type="ECO:0000256" key="6">
    <source>
        <dbReference type="ARBA" id="ARBA00022605"/>
    </source>
</evidence>
<gene>
    <name evidence="11 13" type="primary">hisC</name>
    <name evidence="13" type="ORF">MECH1_V1_2945</name>
</gene>
<keyword evidence="8 11" id="KW-0663">Pyridoxal phosphate</keyword>
<evidence type="ECO:0000256" key="3">
    <source>
        <dbReference type="ARBA" id="ARBA00007970"/>
    </source>
</evidence>
<dbReference type="InterPro" id="IPR015424">
    <property type="entry name" value="PyrdxlP-dep_Trfase"/>
</dbReference>
<name>A0ABP1CC84_9GAMM</name>
<keyword evidence="14" id="KW-1185">Reference proteome</keyword>
<dbReference type="Proteomes" id="UP001497493">
    <property type="component" value="Chromosome"/>
</dbReference>
<protein>
    <recommendedName>
        <fullName evidence="11">Histidinol-phosphate aminotransferase</fullName>
        <ecNumber evidence="11">2.6.1.9</ecNumber>
    </recommendedName>
    <alternativeName>
        <fullName evidence="11">Imidazole acetol-phosphate transaminase</fullName>
    </alternativeName>
</protein>
<dbReference type="InterPro" id="IPR050106">
    <property type="entry name" value="HistidinolP_aminotransfase"/>
</dbReference>
<dbReference type="InterPro" id="IPR004839">
    <property type="entry name" value="Aminotransferase_I/II_large"/>
</dbReference>
<evidence type="ECO:0000256" key="10">
    <source>
        <dbReference type="ARBA" id="ARBA00047481"/>
    </source>
</evidence>
<evidence type="ECO:0000313" key="13">
    <source>
        <dbReference type="EMBL" id="CAL1241721.1"/>
    </source>
</evidence>
<evidence type="ECO:0000256" key="9">
    <source>
        <dbReference type="ARBA" id="ARBA00023102"/>
    </source>
</evidence>
<evidence type="ECO:0000256" key="4">
    <source>
        <dbReference type="ARBA" id="ARBA00011738"/>
    </source>
</evidence>
<dbReference type="RefSeq" id="WP_348758215.1">
    <property type="nucleotide sequence ID" value="NZ_OZ026884.1"/>
</dbReference>
<dbReference type="HAMAP" id="MF_01023">
    <property type="entry name" value="HisC_aminotrans_2"/>
    <property type="match status" value="1"/>
</dbReference>
<keyword evidence="7 11" id="KW-0808">Transferase</keyword>
<dbReference type="PANTHER" id="PTHR43643:SF6">
    <property type="entry name" value="HISTIDINOL-PHOSPHATE AMINOTRANSFERASE"/>
    <property type="match status" value="1"/>
</dbReference>
<accession>A0ABP1CC84</accession>
<dbReference type="Gene3D" id="3.90.1150.10">
    <property type="entry name" value="Aspartate Aminotransferase, domain 1"/>
    <property type="match status" value="1"/>
</dbReference>
<evidence type="ECO:0000256" key="5">
    <source>
        <dbReference type="ARBA" id="ARBA00022576"/>
    </source>
</evidence>
<feature type="domain" description="Aminotransferase class I/classII large" evidence="12">
    <location>
        <begin position="30"/>
        <end position="355"/>
    </location>
</feature>
<organism evidence="13 14">
    <name type="scientific">Candidatus Methylocalor cossyra</name>
    <dbReference type="NCBI Taxonomy" id="3108543"/>
    <lineage>
        <taxon>Bacteria</taxon>
        <taxon>Pseudomonadati</taxon>
        <taxon>Pseudomonadota</taxon>
        <taxon>Gammaproteobacteria</taxon>
        <taxon>Methylococcales</taxon>
        <taxon>Methylococcaceae</taxon>
        <taxon>Candidatus Methylocalor</taxon>
    </lineage>
</organism>
<dbReference type="PANTHER" id="PTHR43643">
    <property type="entry name" value="HISTIDINOL-PHOSPHATE AMINOTRANSFERASE 2"/>
    <property type="match status" value="1"/>
</dbReference>
<reference evidence="13 14" key="1">
    <citation type="submission" date="2024-04" db="EMBL/GenBank/DDBJ databases">
        <authorList>
            <person name="Cremers G."/>
        </authorList>
    </citation>
    <scope>NUCLEOTIDE SEQUENCE [LARGE SCALE GENOMIC DNA]</scope>
    <source>
        <strain evidence="13">MeCH1-AG</strain>
    </source>
</reference>
<dbReference type="InterPro" id="IPR015422">
    <property type="entry name" value="PyrdxlP-dep_Trfase_small"/>
</dbReference>
<keyword evidence="6 11" id="KW-0028">Amino-acid biosynthesis</keyword>
<dbReference type="InterPro" id="IPR005861">
    <property type="entry name" value="HisP_aminotrans"/>
</dbReference>
<dbReference type="EC" id="2.6.1.9" evidence="11"/>
<dbReference type="EMBL" id="OZ026884">
    <property type="protein sequence ID" value="CAL1241721.1"/>
    <property type="molecule type" value="Genomic_DNA"/>
</dbReference>
<dbReference type="Gene3D" id="3.40.640.10">
    <property type="entry name" value="Type I PLP-dependent aspartate aminotransferase-like (Major domain)"/>
    <property type="match status" value="1"/>
</dbReference>
<proteinExistence type="inferred from homology"/>
<sequence>MNGAKDRVRALLRPEVLALSAYATVDAQGYIKLDAMENPYPWPEAMVEEWLTRLRTAAPNRYPDPSCTRLKGALRAALGIPAEAGLLVGNGSDEIIQIILMAVAGSGGCVLAPEPTFVMYRQISTCLGLPFVGVPLREPDFSLDPDALGAALARHRPKVVFLAYPNNPTGNLFDEAAILRVLAEAPGLVVLDEAYAPYAGRSFLSRLPEFGNLLVMRTLSKLGLAGLRLGLVAGDPAWIEQLDKVRLPYNINVLTQISGEFALEKRAVLDAQVAQLVQHRQALREELSKFHAVHVYPSWANFLLFRLLCHDAERVYQELKAAGILVKNLHPVGGPLRQCMRVTVGTAEENRHFLLALRHILETQDPAHDS</sequence>
<evidence type="ECO:0000259" key="12">
    <source>
        <dbReference type="Pfam" id="PF00155"/>
    </source>
</evidence>
<dbReference type="Pfam" id="PF00155">
    <property type="entry name" value="Aminotran_1_2"/>
    <property type="match status" value="1"/>
</dbReference>
<comment type="pathway">
    <text evidence="2 11">Amino-acid biosynthesis; L-histidine biosynthesis; L-histidine from 5-phospho-alpha-D-ribose 1-diphosphate: step 7/9.</text>
</comment>
<dbReference type="SUPFAM" id="SSF53383">
    <property type="entry name" value="PLP-dependent transferases"/>
    <property type="match status" value="1"/>
</dbReference>
<evidence type="ECO:0000313" key="14">
    <source>
        <dbReference type="Proteomes" id="UP001497493"/>
    </source>
</evidence>
<dbReference type="NCBIfam" id="TIGR01141">
    <property type="entry name" value="hisC"/>
    <property type="match status" value="1"/>
</dbReference>
<comment type="catalytic activity">
    <reaction evidence="10 11">
        <text>L-histidinol phosphate + 2-oxoglutarate = 3-(imidazol-4-yl)-2-oxopropyl phosphate + L-glutamate</text>
        <dbReference type="Rhea" id="RHEA:23744"/>
        <dbReference type="ChEBI" id="CHEBI:16810"/>
        <dbReference type="ChEBI" id="CHEBI:29985"/>
        <dbReference type="ChEBI" id="CHEBI:57766"/>
        <dbReference type="ChEBI" id="CHEBI:57980"/>
        <dbReference type="EC" id="2.6.1.9"/>
    </reaction>
</comment>
<feature type="modified residue" description="N6-(pyridoxal phosphate)lysine" evidence="11">
    <location>
        <position position="221"/>
    </location>
</feature>
<evidence type="ECO:0000256" key="7">
    <source>
        <dbReference type="ARBA" id="ARBA00022679"/>
    </source>
</evidence>
<dbReference type="GO" id="GO:0004400">
    <property type="term" value="F:histidinol-phosphate transaminase activity"/>
    <property type="evidence" value="ECO:0007669"/>
    <property type="project" value="UniProtKB-EC"/>
</dbReference>
<evidence type="ECO:0000256" key="8">
    <source>
        <dbReference type="ARBA" id="ARBA00022898"/>
    </source>
</evidence>
<keyword evidence="9 11" id="KW-0368">Histidine biosynthesis</keyword>